<feature type="non-terminal residue" evidence="1">
    <location>
        <position position="1"/>
    </location>
</feature>
<protein>
    <recommendedName>
        <fullName evidence="3">Bacterial repeat domain-containing protein</fullName>
    </recommendedName>
</protein>
<dbReference type="NCBIfam" id="TIGR02543">
    <property type="entry name" value="List_Bact_rpt"/>
    <property type="match status" value="1"/>
</dbReference>
<gene>
    <name evidence="1" type="ORF">GB881_19295</name>
</gene>
<name>A0A6N7EPV5_9MICO</name>
<dbReference type="AlphaFoldDB" id="A0A6N7EPV5"/>
<keyword evidence="2" id="KW-1185">Reference proteome</keyword>
<reference evidence="1 2" key="1">
    <citation type="submission" date="2019-10" db="EMBL/GenBank/DDBJ databases">
        <title>Georgenia wutianyii sp. nov. and Georgenia yuyongxinii sp. nov. isolated from plateau pika (Ochotona curzoniae) in the Qinghai-Tibet plateau of China.</title>
        <authorList>
            <person name="Tian Z."/>
        </authorList>
    </citation>
    <scope>NUCLEOTIDE SEQUENCE [LARGE SCALE GENOMIC DNA]</scope>
    <source>
        <strain evidence="1 2">JCM 19765</strain>
    </source>
</reference>
<proteinExistence type="predicted"/>
<organism evidence="1 2">
    <name type="scientific">Georgenia subflava</name>
    <dbReference type="NCBI Taxonomy" id="1622177"/>
    <lineage>
        <taxon>Bacteria</taxon>
        <taxon>Bacillati</taxon>
        <taxon>Actinomycetota</taxon>
        <taxon>Actinomycetes</taxon>
        <taxon>Micrococcales</taxon>
        <taxon>Bogoriellaceae</taxon>
        <taxon>Georgenia</taxon>
    </lineage>
</organism>
<accession>A0A6N7EPV5</accession>
<evidence type="ECO:0000313" key="2">
    <source>
        <dbReference type="Proteomes" id="UP000437709"/>
    </source>
</evidence>
<dbReference type="EMBL" id="WHPC01000175">
    <property type="protein sequence ID" value="MPV39153.1"/>
    <property type="molecule type" value="Genomic_DNA"/>
</dbReference>
<dbReference type="Proteomes" id="UP000437709">
    <property type="component" value="Unassembled WGS sequence"/>
</dbReference>
<evidence type="ECO:0000313" key="1">
    <source>
        <dbReference type="EMBL" id="MPV39153.1"/>
    </source>
</evidence>
<comment type="caution">
    <text evidence="1">The sequence shown here is derived from an EMBL/GenBank/DDBJ whole genome shotgun (WGS) entry which is preliminary data.</text>
</comment>
<dbReference type="Gene3D" id="2.60.120.560">
    <property type="entry name" value="Exo-inulinase, domain 1"/>
    <property type="match status" value="1"/>
</dbReference>
<sequence>APGWVFAGWGGDVLGTDPVVSVVMDAARTVTATFTSVDGPAITVWYGDEQTYRRAQKWINILGHVADPQGVEGVTYSLDGGAPVPLALGPDLRRLYGAGDFNVEIPYDSVIPGPHTVEIVARDTTGALSARTVKFNKVADPLGLPHTVRWADSTNPADLAQVVDGYWKSSTAGLEIVESGYDRTIAIGDTTWTDYEVEVPVTVWGHTPGAGTPQSGEPLVGLGLHWQGHTARRSESPAVGFYPTGAFAWYRWQSGGRYELVGNDGSPLSREGGTLQFGTPYIMKARAMTVPGGIQYSYKWWLDGAAEPPGWALTLLEDAGPTTGSVLLIAHHVDATFGDVTVRPLVP</sequence>
<dbReference type="InterPro" id="IPR013378">
    <property type="entry name" value="InlB-like_B-rpt"/>
</dbReference>
<dbReference type="RefSeq" id="WP_227659616.1">
    <property type="nucleotide sequence ID" value="NZ_WHPC01000175.1"/>
</dbReference>
<evidence type="ECO:0008006" key="3">
    <source>
        <dbReference type="Google" id="ProtNLM"/>
    </source>
</evidence>